<reference evidence="1 2" key="1">
    <citation type="submission" date="2019-05" db="EMBL/GenBank/DDBJ databases">
        <authorList>
            <person name="Chen C."/>
        </authorList>
    </citation>
    <scope>NUCLEOTIDE SEQUENCE [LARGE SCALE GENOMIC DNA]</scope>
    <source>
        <strain evidence="1 2">HB172198</strain>
    </source>
</reference>
<keyword evidence="2" id="KW-1185">Reference proteome</keyword>
<organism evidence="1 2">
    <name type="scientific">Paenibacillus algicola</name>
    <dbReference type="NCBI Taxonomy" id="2565926"/>
    <lineage>
        <taxon>Bacteria</taxon>
        <taxon>Bacillati</taxon>
        <taxon>Bacillota</taxon>
        <taxon>Bacilli</taxon>
        <taxon>Bacillales</taxon>
        <taxon>Paenibacillaceae</taxon>
        <taxon>Paenibacillus</taxon>
    </lineage>
</organism>
<dbReference type="AlphaFoldDB" id="A0A4P8XK14"/>
<gene>
    <name evidence="1" type="ORF">E6C60_2300</name>
</gene>
<dbReference type="Gene3D" id="3.40.50.620">
    <property type="entry name" value="HUPs"/>
    <property type="match status" value="1"/>
</dbReference>
<proteinExistence type="predicted"/>
<name>A0A4P8XK14_9BACL</name>
<dbReference type="RefSeq" id="WP_138225951.1">
    <property type="nucleotide sequence ID" value="NZ_CP040396.1"/>
</dbReference>
<dbReference type="OrthoDB" id="2677664at2"/>
<evidence type="ECO:0000313" key="2">
    <source>
        <dbReference type="Proteomes" id="UP000300879"/>
    </source>
</evidence>
<evidence type="ECO:0000313" key="1">
    <source>
        <dbReference type="EMBL" id="QCT03012.1"/>
    </source>
</evidence>
<dbReference type="EMBL" id="CP040396">
    <property type="protein sequence ID" value="QCT03012.1"/>
    <property type="molecule type" value="Genomic_DNA"/>
</dbReference>
<sequence length="175" mass="20604">MTRNLQKVPYGYVPPVETTKGTLIYYDPFEEIGREQGLSQAVQVKSEQAFQRLVLYPLHEQTMKRMYKREGTSFYKRENALQDWIQEHSVGDIELDAWEGKRKKYVPIEAALRHLTEKNPAPYFLLVSGETANAFASYHVFQEWIVKIRLLLLDEPASLHPRLQQYDSRWSRITL</sequence>
<accession>A0A4P8XK14</accession>
<dbReference type="Proteomes" id="UP000300879">
    <property type="component" value="Chromosome"/>
</dbReference>
<dbReference type="InterPro" id="IPR014729">
    <property type="entry name" value="Rossmann-like_a/b/a_fold"/>
</dbReference>
<protein>
    <submittedName>
        <fullName evidence="1">Uncharacterized protein</fullName>
    </submittedName>
</protein>
<dbReference type="KEGG" id="palo:E6C60_2300"/>